<feature type="domain" description="XLF-like N-terminal" evidence="10">
    <location>
        <begin position="14"/>
        <end position="114"/>
    </location>
</feature>
<name>A0A834JKL3_VESGE</name>
<keyword evidence="5" id="KW-0539">Nucleus</keyword>
<dbReference type="InterPro" id="IPR038051">
    <property type="entry name" value="XRCC4-like_N_sf"/>
</dbReference>
<dbReference type="InterPro" id="IPR052287">
    <property type="entry name" value="NHEJ_factor"/>
</dbReference>
<evidence type="ECO:0000313" key="12">
    <source>
        <dbReference type="Proteomes" id="UP000617340"/>
    </source>
</evidence>
<evidence type="ECO:0000256" key="5">
    <source>
        <dbReference type="ARBA" id="ARBA00023242"/>
    </source>
</evidence>
<evidence type="ECO:0000256" key="8">
    <source>
        <dbReference type="SAM" id="Coils"/>
    </source>
</evidence>
<dbReference type="Gene3D" id="2.170.210.10">
    <property type="entry name" value="DNA double-strand break repair and VJ recombination XRCC4, N-terminal"/>
    <property type="match status" value="1"/>
</dbReference>
<evidence type="ECO:0000256" key="2">
    <source>
        <dbReference type="ARBA" id="ARBA00022763"/>
    </source>
</evidence>
<evidence type="ECO:0000259" key="10">
    <source>
        <dbReference type="Pfam" id="PF09302"/>
    </source>
</evidence>
<sequence>MAVNLNRNDLGKIWKKINIQDDPFIICVTKENNAWKILLSNFKEIWSECLTDEKILQKSKKLNSVLIISDNEHIEVVLDTLTDIPKYAVEVSVDRIKLLKNFEGGRFKFEVNFSKGTTEEFWENVTKPLYLSSIELMRRQNMLTDLIKRKDQEIAEYKAEGAELIRKNIETKVFNENQLNMHAIEVDENNYIDSFQTIVEFYNKTFSKQSVKIERRNSVVSINAIKQESGNIPDSSRGYESTITKDEPENKCGKSSLQSEFESRSKISFAFTDFADVIEYYKRSQGCAASIPEKDEQTGDP</sequence>
<dbReference type="GO" id="GO:0006303">
    <property type="term" value="P:double-strand break repair via nonhomologous end joining"/>
    <property type="evidence" value="ECO:0007669"/>
    <property type="project" value="TreeGrafter"/>
</dbReference>
<evidence type="ECO:0000256" key="9">
    <source>
        <dbReference type="SAM" id="MobiDB-lite"/>
    </source>
</evidence>
<feature type="region of interest" description="Disordered" evidence="9">
    <location>
        <begin position="230"/>
        <end position="257"/>
    </location>
</feature>
<feature type="compositionally biased region" description="Polar residues" evidence="9">
    <location>
        <begin position="230"/>
        <end position="242"/>
    </location>
</feature>
<dbReference type="GO" id="GO:0032807">
    <property type="term" value="C:DNA ligase IV complex"/>
    <property type="evidence" value="ECO:0007669"/>
    <property type="project" value="TreeGrafter"/>
</dbReference>
<comment type="caution">
    <text evidence="11">The sequence shown here is derived from an EMBL/GenBank/DDBJ whole genome shotgun (WGS) entry which is preliminary data.</text>
</comment>
<evidence type="ECO:0000256" key="4">
    <source>
        <dbReference type="ARBA" id="ARBA00023204"/>
    </source>
</evidence>
<feature type="compositionally biased region" description="Basic and acidic residues" evidence="9">
    <location>
        <begin position="243"/>
        <end position="252"/>
    </location>
</feature>
<accession>A0A834JKL3</accession>
<reference evidence="11" key="1">
    <citation type="journal article" date="2020" name="G3 (Bethesda)">
        <title>High-Quality Assemblies for Three Invasive Social Wasps from the &lt;i&gt;Vespula&lt;/i&gt; Genus.</title>
        <authorList>
            <person name="Harrop T.W.R."/>
            <person name="Guhlin J."/>
            <person name="McLaughlin G.M."/>
            <person name="Permina E."/>
            <person name="Stockwell P."/>
            <person name="Gilligan J."/>
            <person name="Le Lec M.F."/>
            <person name="Gruber M.A.M."/>
            <person name="Quinn O."/>
            <person name="Lovegrove M."/>
            <person name="Duncan E.J."/>
            <person name="Remnant E.J."/>
            <person name="Van Eeckhoven J."/>
            <person name="Graham B."/>
            <person name="Knapp R.A."/>
            <person name="Langford K.W."/>
            <person name="Kronenberg Z."/>
            <person name="Press M.O."/>
            <person name="Eacker S.M."/>
            <person name="Wilson-Rankin E.E."/>
            <person name="Purcell J."/>
            <person name="Lester P.J."/>
            <person name="Dearden P.K."/>
        </authorList>
    </citation>
    <scope>NUCLEOTIDE SEQUENCE</scope>
    <source>
        <strain evidence="11">Linc-1</strain>
    </source>
</reference>
<dbReference type="GO" id="GO:0045027">
    <property type="term" value="F:DNA end binding"/>
    <property type="evidence" value="ECO:0007669"/>
    <property type="project" value="TreeGrafter"/>
</dbReference>
<dbReference type="InterPro" id="IPR015381">
    <property type="entry name" value="XLF-like_N"/>
</dbReference>
<evidence type="ECO:0000256" key="7">
    <source>
        <dbReference type="ARBA" id="ARBA00044529"/>
    </source>
</evidence>
<keyword evidence="4" id="KW-0234">DNA repair</keyword>
<dbReference type="PANTHER" id="PTHR32235">
    <property type="entry name" value="NON-HOMOLOGOUS END-JOINING FACTOR 1"/>
    <property type="match status" value="1"/>
</dbReference>
<evidence type="ECO:0000256" key="3">
    <source>
        <dbReference type="ARBA" id="ARBA00023125"/>
    </source>
</evidence>
<comment type="similarity">
    <text evidence="6">Belongs to the XRCC4-XLF family. XLF subfamily.</text>
</comment>
<proteinExistence type="inferred from homology"/>
<dbReference type="PANTHER" id="PTHR32235:SF1">
    <property type="entry name" value="NON-HOMOLOGOUS END-JOINING FACTOR 1"/>
    <property type="match status" value="1"/>
</dbReference>
<dbReference type="Pfam" id="PF09302">
    <property type="entry name" value="XLF"/>
    <property type="match status" value="1"/>
</dbReference>
<dbReference type="CDD" id="cd22285">
    <property type="entry name" value="HD_XLF_N"/>
    <property type="match status" value="1"/>
</dbReference>
<comment type="subcellular location">
    <subcellularLocation>
        <location evidence="1">Nucleus</location>
    </subcellularLocation>
</comment>
<dbReference type="Gene3D" id="1.10.287.450">
    <property type="entry name" value="Helix hairpin bin"/>
    <property type="match status" value="1"/>
</dbReference>
<feature type="coiled-coil region" evidence="8">
    <location>
        <begin position="140"/>
        <end position="167"/>
    </location>
</feature>
<dbReference type="Proteomes" id="UP000617340">
    <property type="component" value="Unassembled WGS sequence"/>
</dbReference>
<dbReference type="AlphaFoldDB" id="A0A834JKL3"/>
<protein>
    <recommendedName>
        <fullName evidence="7">Non-homologous end-joining factor 1</fullName>
    </recommendedName>
</protein>
<evidence type="ECO:0000256" key="1">
    <source>
        <dbReference type="ARBA" id="ARBA00004123"/>
    </source>
</evidence>
<dbReference type="EMBL" id="JACSDZ010000014">
    <property type="protein sequence ID" value="KAF7387136.1"/>
    <property type="molecule type" value="Genomic_DNA"/>
</dbReference>
<keyword evidence="2" id="KW-0227">DNA damage</keyword>
<keyword evidence="3" id="KW-0238">DNA-binding</keyword>
<evidence type="ECO:0000256" key="6">
    <source>
        <dbReference type="ARBA" id="ARBA00025747"/>
    </source>
</evidence>
<organism evidence="11 12">
    <name type="scientific">Vespula germanica</name>
    <name type="common">German yellow jacket</name>
    <name type="synonym">Paravespula germanica</name>
    <dbReference type="NCBI Taxonomy" id="30212"/>
    <lineage>
        <taxon>Eukaryota</taxon>
        <taxon>Metazoa</taxon>
        <taxon>Ecdysozoa</taxon>
        <taxon>Arthropoda</taxon>
        <taxon>Hexapoda</taxon>
        <taxon>Insecta</taxon>
        <taxon>Pterygota</taxon>
        <taxon>Neoptera</taxon>
        <taxon>Endopterygota</taxon>
        <taxon>Hymenoptera</taxon>
        <taxon>Apocrita</taxon>
        <taxon>Aculeata</taxon>
        <taxon>Vespoidea</taxon>
        <taxon>Vespidae</taxon>
        <taxon>Vespinae</taxon>
        <taxon>Vespula</taxon>
    </lineage>
</organism>
<keyword evidence="12" id="KW-1185">Reference proteome</keyword>
<evidence type="ECO:0000313" key="11">
    <source>
        <dbReference type="EMBL" id="KAF7387136.1"/>
    </source>
</evidence>
<gene>
    <name evidence="11" type="ORF">HZH68_012813</name>
</gene>
<keyword evidence="8" id="KW-0175">Coiled coil</keyword>